<dbReference type="OrthoDB" id="5403997at2759"/>
<evidence type="ECO:0000313" key="2">
    <source>
        <dbReference type="Proteomes" id="UP000235786"/>
    </source>
</evidence>
<organism evidence="1 2">
    <name type="scientific">Hyaloscypha variabilis (strain UAMH 11265 / GT02V1 / F)</name>
    <name type="common">Meliniomyces variabilis</name>
    <dbReference type="NCBI Taxonomy" id="1149755"/>
    <lineage>
        <taxon>Eukaryota</taxon>
        <taxon>Fungi</taxon>
        <taxon>Dikarya</taxon>
        <taxon>Ascomycota</taxon>
        <taxon>Pezizomycotina</taxon>
        <taxon>Leotiomycetes</taxon>
        <taxon>Helotiales</taxon>
        <taxon>Hyaloscyphaceae</taxon>
        <taxon>Hyaloscypha</taxon>
        <taxon>Hyaloscypha variabilis</taxon>
    </lineage>
</organism>
<evidence type="ECO:0008006" key="3">
    <source>
        <dbReference type="Google" id="ProtNLM"/>
    </source>
</evidence>
<name>A0A2J6S323_HYAVF</name>
<dbReference type="EMBL" id="KZ613940">
    <property type="protein sequence ID" value="PMD45161.1"/>
    <property type="molecule type" value="Genomic_DNA"/>
</dbReference>
<protein>
    <recommendedName>
        <fullName evidence="3">TOM core complex subunit Tom6</fullName>
    </recommendedName>
</protein>
<evidence type="ECO:0000313" key="1">
    <source>
        <dbReference type="EMBL" id="PMD45161.1"/>
    </source>
</evidence>
<proteinExistence type="predicted"/>
<sequence>MAPKQQRIQVAKADPRRPQAKGYVSSAYNTLTSPENASVVRSIAVFGAAVAFFSSSWSEFLLPPL</sequence>
<keyword evidence="2" id="KW-1185">Reference proteome</keyword>
<reference evidence="1 2" key="1">
    <citation type="submission" date="2016-04" db="EMBL/GenBank/DDBJ databases">
        <title>A degradative enzymes factory behind the ericoid mycorrhizal symbiosis.</title>
        <authorList>
            <consortium name="DOE Joint Genome Institute"/>
            <person name="Martino E."/>
            <person name="Morin E."/>
            <person name="Grelet G."/>
            <person name="Kuo A."/>
            <person name="Kohler A."/>
            <person name="Daghino S."/>
            <person name="Barry K."/>
            <person name="Choi C."/>
            <person name="Cichocki N."/>
            <person name="Clum A."/>
            <person name="Copeland A."/>
            <person name="Hainaut M."/>
            <person name="Haridas S."/>
            <person name="Labutti K."/>
            <person name="Lindquist E."/>
            <person name="Lipzen A."/>
            <person name="Khouja H.-R."/>
            <person name="Murat C."/>
            <person name="Ohm R."/>
            <person name="Olson A."/>
            <person name="Spatafora J."/>
            <person name="Veneault-Fourrey C."/>
            <person name="Henrissat B."/>
            <person name="Grigoriev I."/>
            <person name="Martin F."/>
            <person name="Perotto S."/>
        </authorList>
    </citation>
    <scope>NUCLEOTIDE SEQUENCE [LARGE SCALE GENOMIC DNA]</scope>
    <source>
        <strain evidence="1 2">F</strain>
    </source>
</reference>
<dbReference type="Proteomes" id="UP000235786">
    <property type="component" value="Unassembled WGS sequence"/>
</dbReference>
<gene>
    <name evidence="1" type="ORF">L207DRAFT_508082</name>
</gene>
<accession>A0A2J6S323</accession>
<dbReference type="AlphaFoldDB" id="A0A2J6S323"/>